<dbReference type="EMBL" id="DAAMJF010000102">
    <property type="protein sequence ID" value="HAC6886275.1"/>
    <property type="molecule type" value="Genomic_DNA"/>
</dbReference>
<reference evidence="1" key="1">
    <citation type="journal article" date="2018" name="Genome Biol.">
        <title>SKESA: strategic k-mer extension for scrupulous assemblies.</title>
        <authorList>
            <person name="Souvorov A."/>
            <person name="Agarwala R."/>
            <person name="Lipman D.J."/>
        </authorList>
    </citation>
    <scope>NUCLEOTIDE SEQUENCE</scope>
    <source>
        <strain evidence="1">13-0328</strain>
    </source>
</reference>
<accession>A0A3V8N859</accession>
<reference evidence="1" key="2">
    <citation type="submission" date="2018-07" db="EMBL/GenBank/DDBJ databases">
        <authorList>
            <consortium name="NCBI Pathogen Detection Project"/>
        </authorList>
    </citation>
    <scope>NUCLEOTIDE SEQUENCE</scope>
    <source>
        <strain evidence="1">13-0328</strain>
    </source>
</reference>
<reference evidence="2" key="4">
    <citation type="submission" date="2021-05" db="EMBL/GenBank/DDBJ databases">
        <title>Whole genome PacBio Sequel sequence of Salmonella enterica subsp. enterica.</title>
        <authorList>
            <person name="Hoffmann M."/>
            <person name="Balkey M."/>
            <person name="Luo Y."/>
        </authorList>
    </citation>
    <scope>NUCLEOTIDE SEQUENCE</scope>
    <source>
        <strain evidence="2">CFSAN029662</strain>
    </source>
</reference>
<dbReference type="AlphaFoldDB" id="A0A3V8N859"/>
<protein>
    <submittedName>
        <fullName evidence="1">Uncharacterized protein</fullName>
    </submittedName>
</protein>
<dbReference type="EMBL" id="CP074647">
    <property type="protein sequence ID" value="QVS47237.1"/>
    <property type="molecule type" value="Genomic_DNA"/>
</dbReference>
<proteinExistence type="predicted"/>
<organism evidence="1">
    <name type="scientific">Salmonella enterica I</name>
    <dbReference type="NCBI Taxonomy" id="59201"/>
    <lineage>
        <taxon>Bacteria</taxon>
        <taxon>Pseudomonadati</taxon>
        <taxon>Pseudomonadota</taxon>
        <taxon>Gammaproteobacteria</taxon>
        <taxon>Enterobacterales</taxon>
        <taxon>Enterobacteriaceae</taxon>
        <taxon>Salmonella</taxon>
    </lineage>
</organism>
<reference evidence="2" key="3">
    <citation type="submission" date="2018-07" db="EMBL/GenBank/DDBJ databases">
        <authorList>
            <consortium name="GenomeTrakr network: Whole genome sequencing for foodborne pathogen traceback"/>
        </authorList>
    </citation>
    <scope>NUCLEOTIDE SEQUENCE</scope>
    <source>
        <strain evidence="2">CFSAN029662</strain>
    </source>
</reference>
<sequence>MSLEKYLDSGRLNFVDVFMRTARNFGDLQFNYKRDLGNELKKDINRISRGHLKSILQKMRKDKPSKDDADFEEQTLAKVFFILEAHDFTTLAEDMALVIERRNIKERCQKIIYKEIAEGSAFKQRSIAASGPRHRLYDEIVAIMKSTWKHNPALSKRKMISKLLIRYEDKVDEKTLKDWITKGKLAPPRPRQNKNSDLVIPPEYASKKIFEGGGEVAPHPHNHVLTL</sequence>
<name>A0A3V8N859_SALET</name>
<evidence type="ECO:0000313" key="1">
    <source>
        <dbReference type="EMBL" id="HAC6886275.1"/>
    </source>
</evidence>
<gene>
    <name evidence="1" type="ORF">G0D71_23420</name>
    <name evidence="2" type="ORF">VL99_03105</name>
</gene>
<evidence type="ECO:0000313" key="2">
    <source>
        <dbReference type="EMBL" id="QVS47237.1"/>
    </source>
</evidence>